<evidence type="ECO:0000313" key="4">
    <source>
        <dbReference type="Proteomes" id="UP001231587"/>
    </source>
</evidence>
<reference evidence="1" key="1">
    <citation type="submission" date="2021-03" db="EMBL/GenBank/DDBJ databases">
        <title>Genomic Encyclopedia of Type Strains, Phase IV (KMG-IV): sequencing the most valuable type-strain genomes for metagenomic binning, comparative biology and taxonomic classification.</title>
        <authorList>
            <person name="Goeker M."/>
        </authorList>
    </citation>
    <scope>NUCLEOTIDE SEQUENCE</scope>
    <source>
        <strain evidence="1">DSM 15523</strain>
        <strain evidence="2 4">DSM 16476</strain>
    </source>
</reference>
<keyword evidence="4" id="KW-1185">Reference proteome</keyword>
<dbReference type="AlphaFoldDB" id="A0A9X1CCX9"/>
<accession>A0A9X1CCX9</accession>
<comment type="caution">
    <text evidence="1">The sequence shown here is derived from an EMBL/GenBank/DDBJ whole genome shotgun (WGS) entry which is preliminary data.</text>
</comment>
<protein>
    <submittedName>
        <fullName evidence="1">Uncharacterized protein</fullName>
    </submittedName>
</protein>
<organism evidence="1 3">
    <name type="scientific">Formosa algae</name>
    <dbReference type="NCBI Taxonomy" id="225843"/>
    <lineage>
        <taxon>Bacteria</taxon>
        <taxon>Pseudomonadati</taxon>
        <taxon>Bacteroidota</taxon>
        <taxon>Flavobacteriia</taxon>
        <taxon>Flavobacteriales</taxon>
        <taxon>Flavobacteriaceae</taxon>
        <taxon>Formosa</taxon>
    </lineage>
</organism>
<dbReference type="EMBL" id="JAUSUU010000008">
    <property type="protein sequence ID" value="MDQ0336348.1"/>
    <property type="molecule type" value="Genomic_DNA"/>
</dbReference>
<dbReference type="OrthoDB" id="1376147at2"/>
<sequence>MKENITDFINLDEKLKELKFTPESDFYILPENIETAKSSEDLVFTETTTEIKKYLNQNGVEIQVLQKGGLKLRQRKSVDFYAPLIFVGFTMLSENSTLLTIGINVLSNYVTDYFKGTFGSKNVKLEIIVETKPKKEYKSINYEGNVDGLKDLPKIIKALKNE</sequence>
<proteinExistence type="predicted"/>
<name>A0A9X1CCX9_9FLAO</name>
<dbReference type="Proteomes" id="UP001138672">
    <property type="component" value="Unassembled WGS sequence"/>
</dbReference>
<dbReference type="RefSeq" id="WP_057784171.1">
    <property type="nucleotide sequence ID" value="NZ_JAGGJQ010000008.1"/>
</dbReference>
<evidence type="ECO:0000313" key="3">
    <source>
        <dbReference type="Proteomes" id="UP001138672"/>
    </source>
</evidence>
<dbReference type="Proteomes" id="UP001231587">
    <property type="component" value="Unassembled WGS sequence"/>
</dbReference>
<dbReference type="EMBL" id="JAGGJQ010000008">
    <property type="protein sequence ID" value="MBP1840755.1"/>
    <property type="molecule type" value="Genomic_DNA"/>
</dbReference>
<gene>
    <name evidence="1" type="ORF">J2Z56_002686</name>
    <name evidence="2" type="ORF">J2Z57_002801</name>
</gene>
<evidence type="ECO:0000313" key="2">
    <source>
        <dbReference type="EMBL" id="MDQ0336348.1"/>
    </source>
</evidence>
<evidence type="ECO:0000313" key="1">
    <source>
        <dbReference type="EMBL" id="MBP1840755.1"/>
    </source>
</evidence>